<gene>
    <name evidence="1" type="ORF">CNX70_06755</name>
</gene>
<dbReference type="KEGG" id="jsv:CNX70_06755"/>
<dbReference type="AlphaFoldDB" id="A0A290WTA4"/>
<organism evidence="1 2">
    <name type="scientific">Janthinobacterium svalbardensis</name>
    <dbReference type="NCBI Taxonomy" id="368607"/>
    <lineage>
        <taxon>Bacteria</taxon>
        <taxon>Pseudomonadati</taxon>
        <taxon>Pseudomonadota</taxon>
        <taxon>Betaproteobacteria</taxon>
        <taxon>Burkholderiales</taxon>
        <taxon>Oxalobacteraceae</taxon>
        <taxon>Janthinobacterium</taxon>
    </lineage>
</organism>
<sequence>MRPIDIGDIVDRLLDLRTYSPELAQRMEHEKELPEDAVPFLIERIESSFAACEDVTAEAKPRAFSELTAWLIISYQFYLMRLARDGGTPWMFTFPKTGLEVHH</sequence>
<name>A0A290WTA4_9BURK</name>
<dbReference type="Proteomes" id="UP000218437">
    <property type="component" value="Chromosome"/>
</dbReference>
<evidence type="ECO:0000313" key="2">
    <source>
        <dbReference type="Proteomes" id="UP000218437"/>
    </source>
</evidence>
<keyword evidence="2" id="KW-1185">Reference proteome</keyword>
<dbReference type="EMBL" id="CP023422">
    <property type="protein sequence ID" value="ATD59918.1"/>
    <property type="molecule type" value="Genomic_DNA"/>
</dbReference>
<evidence type="ECO:0000313" key="1">
    <source>
        <dbReference type="EMBL" id="ATD59918.1"/>
    </source>
</evidence>
<reference evidence="1 2" key="1">
    <citation type="submission" date="2017-09" db="EMBL/GenBank/DDBJ databases">
        <title>Complete genome sequence of Janthinobacterium svalbardensis PAMC 27463.</title>
        <authorList>
            <person name="Cho Y.-J."/>
            <person name="Cho A."/>
            <person name="Kim O.-S."/>
            <person name="Lee J.-I."/>
        </authorList>
    </citation>
    <scope>NUCLEOTIDE SEQUENCE [LARGE SCALE GENOMIC DNA]</scope>
    <source>
        <strain evidence="1 2">PAMC 27463</strain>
    </source>
</reference>
<protein>
    <submittedName>
        <fullName evidence="1">Uncharacterized protein</fullName>
    </submittedName>
</protein>
<dbReference type="RefSeq" id="WP_096234066.1">
    <property type="nucleotide sequence ID" value="NZ_CP023422.1"/>
</dbReference>
<accession>A0A290WTA4</accession>
<proteinExistence type="predicted"/>